<evidence type="ECO:0000256" key="5">
    <source>
        <dbReference type="ARBA" id="ARBA00023212"/>
    </source>
</evidence>
<feature type="region of interest" description="Disordered" evidence="6">
    <location>
        <begin position="58"/>
        <end position="81"/>
    </location>
</feature>
<evidence type="ECO:0000313" key="7">
    <source>
        <dbReference type="EMBL" id="CAF0727181.1"/>
    </source>
</evidence>
<dbReference type="GO" id="GO:0043005">
    <property type="term" value="C:neuron projection"/>
    <property type="evidence" value="ECO:0007669"/>
    <property type="project" value="TreeGrafter"/>
</dbReference>
<dbReference type="OrthoDB" id="9378527at2759"/>
<dbReference type="GO" id="GO:0000226">
    <property type="term" value="P:microtubule cytoskeleton organization"/>
    <property type="evidence" value="ECO:0007669"/>
    <property type="project" value="TreeGrafter"/>
</dbReference>
<evidence type="ECO:0000313" key="8">
    <source>
        <dbReference type="Proteomes" id="UP000663879"/>
    </source>
</evidence>
<dbReference type="PROSITE" id="PS51491">
    <property type="entry name" value="TAU_MAP_2"/>
    <property type="match status" value="2"/>
</dbReference>
<evidence type="ECO:0000256" key="3">
    <source>
        <dbReference type="ARBA" id="ARBA00022553"/>
    </source>
</evidence>
<dbReference type="EMBL" id="CAJNOC010000207">
    <property type="protein sequence ID" value="CAF0727181.1"/>
    <property type="molecule type" value="Genomic_DNA"/>
</dbReference>
<keyword evidence="8" id="KW-1185">Reference proteome</keyword>
<evidence type="ECO:0000256" key="6">
    <source>
        <dbReference type="SAM" id="MobiDB-lite"/>
    </source>
</evidence>
<protein>
    <recommendedName>
        <fullName evidence="9">Microtubule-associated protein</fullName>
    </recommendedName>
</protein>
<evidence type="ECO:0000256" key="2">
    <source>
        <dbReference type="ARBA" id="ARBA00022490"/>
    </source>
</evidence>
<dbReference type="AlphaFoldDB" id="A0A813MMP2"/>
<keyword evidence="4" id="KW-0677">Repeat</keyword>
<name>A0A813MMP2_9BILA</name>
<organism evidence="7 8">
    <name type="scientific">Brachionus calyciflorus</name>
    <dbReference type="NCBI Taxonomy" id="104777"/>
    <lineage>
        <taxon>Eukaryota</taxon>
        <taxon>Metazoa</taxon>
        <taxon>Spiralia</taxon>
        <taxon>Gnathifera</taxon>
        <taxon>Rotifera</taxon>
        <taxon>Eurotatoria</taxon>
        <taxon>Monogononta</taxon>
        <taxon>Pseudotrocha</taxon>
        <taxon>Ploima</taxon>
        <taxon>Brachionidae</taxon>
        <taxon>Brachionus</taxon>
    </lineage>
</organism>
<keyword evidence="3" id="KW-0597">Phosphoprotein</keyword>
<sequence length="303" mass="34072">MTELSEFNIEPLNQECKTNIFDLISQLNQTDLEPEKHRISKIPRFGNLLKLEQLKNKNFDSSSNNSQTSSISQNGSHHEERPSRLMQIFNNQKRGVSLSNSSGFTKTRSLSTQASNDNLSLCSDRSDMNNKTVRYVIKHKPKPSQVKIFSQKVEFKGVKSKINSLEKANYVPGGGNVIIDTKPVNWEANSKIGSLDKYNYEPGGGNVIIETRPCNWEAKSKIGSLEKANYTPSGGNVKIVNHQLNWQARSKIGSLEKANYTPKGGNVKIQTFKVDFKERARPKTDTGLIIIEDFNDENFSDQS</sequence>
<keyword evidence="2" id="KW-0963">Cytoplasm</keyword>
<comment type="subcellular location">
    <subcellularLocation>
        <location evidence="1">Cytoplasm</location>
        <location evidence="1">Cytoskeleton</location>
    </subcellularLocation>
</comment>
<dbReference type="InterPro" id="IPR001084">
    <property type="entry name" value="MAP_tubulin-bd_rpt"/>
</dbReference>
<feature type="compositionally biased region" description="Low complexity" evidence="6">
    <location>
        <begin position="59"/>
        <end position="75"/>
    </location>
</feature>
<accession>A0A813MMP2</accession>
<keyword evidence="5" id="KW-0206">Cytoskeleton</keyword>
<dbReference type="PANTHER" id="PTHR11501">
    <property type="entry name" value="MICROTUBULE-ASSOCIATED PROTEIN"/>
    <property type="match status" value="1"/>
</dbReference>
<dbReference type="PANTHER" id="PTHR11501:SF18">
    <property type="entry name" value="MICROTUBULE-ASSOCIATED PROTEIN"/>
    <property type="match status" value="1"/>
</dbReference>
<dbReference type="GO" id="GO:0008017">
    <property type="term" value="F:microtubule binding"/>
    <property type="evidence" value="ECO:0007669"/>
    <property type="project" value="InterPro"/>
</dbReference>
<proteinExistence type="predicted"/>
<comment type="caution">
    <text evidence="7">The sequence shown here is derived from an EMBL/GenBank/DDBJ whole genome shotgun (WGS) entry which is preliminary data.</text>
</comment>
<dbReference type="InterPro" id="IPR027324">
    <property type="entry name" value="MAP2/MAP4/Tau"/>
</dbReference>
<reference evidence="7" key="1">
    <citation type="submission" date="2021-02" db="EMBL/GenBank/DDBJ databases">
        <authorList>
            <person name="Nowell W R."/>
        </authorList>
    </citation>
    <scope>NUCLEOTIDE SEQUENCE</scope>
    <source>
        <strain evidence="7">Ploen Becks lab</strain>
    </source>
</reference>
<evidence type="ECO:0000256" key="1">
    <source>
        <dbReference type="ARBA" id="ARBA00004245"/>
    </source>
</evidence>
<dbReference type="Pfam" id="PF00418">
    <property type="entry name" value="Tubulin-binding"/>
    <property type="match status" value="4"/>
</dbReference>
<dbReference type="GO" id="GO:0031175">
    <property type="term" value="P:neuron projection development"/>
    <property type="evidence" value="ECO:0007669"/>
    <property type="project" value="TreeGrafter"/>
</dbReference>
<dbReference type="Proteomes" id="UP000663879">
    <property type="component" value="Unassembled WGS sequence"/>
</dbReference>
<gene>
    <name evidence="7" type="ORF">OXX778_LOCUS2597</name>
</gene>
<evidence type="ECO:0008006" key="9">
    <source>
        <dbReference type="Google" id="ProtNLM"/>
    </source>
</evidence>
<evidence type="ECO:0000256" key="4">
    <source>
        <dbReference type="ARBA" id="ARBA00022737"/>
    </source>
</evidence>
<dbReference type="GO" id="GO:0005856">
    <property type="term" value="C:cytoskeleton"/>
    <property type="evidence" value="ECO:0007669"/>
    <property type="project" value="UniProtKB-SubCell"/>
</dbReference>